<reference evidence="2 3" key="1">
    <citation type="submission" date="2013-04" db="EMBL/GenBank/DDBJ databases">
        <title>The Genome Sequence of Bacteroides massiliensis DSM 17679.</title>
        <authorList>
            <consortium name="The Broad Institute Genomics Platform"/>
            <person name="Earl A."/>
            <person name="Ward D."/>
            <person name="Feldgarden M."/>
            <person name="Gevers D."/>
            <person name="Martens E."/>
            <person name="Fenner L."/>
            <person name="Roux V."/>
            <person name="Mallet M.N."/>
            <person name="Raoult D."/>
            <person name="Walker B."/>
            <person name="Young S."/>
            <person name="Zeng Q."/>
            <person name="Gargeya S."/>
            <person name="Fitzgerald M."/>
            <person name="Haas B."/>
            <person name="Abouelleil A."/>
            <person name="Allen A.W."/>
            <person name="Alvarado L."/>
            <person name="Arachchi H.M."/>
            <person name="Berlin A.M."/>
            <person name="Chapman S.B."/>
            <person name="Gainer-Dewar J."/>
            <person name="Goldberg J."/>
            <person name="Griggs A."/>
            <person name="Gujja S."/>
            <person name="Hansen M."/>
            <person name="Howarth C."/>
            <person name="Imamovic A."/>
            <person name="Ireland A."/>
            <person name="Larimer J."/>
            <person name="McCowan C."/>
            <person name="Murphy C."/>
            <person name="Pearson M."/>
            <person name="Poon T.W."/>
            <person name="Priest M."/>
            <person name="Roberts A."/>
            <person name="Saif S."/>
            <person name="Shea T."/>
            <person name="Sisk P."/>
            <person name="Sykes S."/>
            <person name="Wortman J."/>
            <person name="Nusbaum C."/>
            <person name="Birren B."/>
        </authorList>
    </citation>
    <scope>NUCLEOTIDE SEQUENCE [LARGE SCALE GENOMIC DNA]</scope>
    <source>
        <strain evidence="3">B84634 / Timone 84634 / DSM 17679 / JCM 13223</strain>
    </source>
</reference>
<dbReference type="eggNOG" id="COG0526">
    <property type="taxonomic scope" value="Bacteria"/>
</dbReference>
<accession>U6RAC1</accession>
<proteinExistence type="predicted"/>
<dbReference type="STRING" id="1121098.HMPREF1534_03337"/>
<feature type="domain" description="DUF5106" evidence="1">
    <location>
        <begin position="18"/>
        <end position="173"/>
    </location>
</feature>
<organism evidence="2 3">
    <name type="scientific">Phocaeicola massiliensis B84634 = Timone 84634 = DSM 17679 = JCM 13223</name>
    <dbReference type="NCBI Taxonomy" id="1121098"/>
    <lineage>
        <taxon>Bacteria</taxon>
        <taxon>Pseudomonadati</taxon>
        <taxon>Bacteroidota</taxon>
        <taxon>Bacteroidia</taxon>
        <taxon>Bacteroidales</taxon>
        <taxon>Bacteroidaceae</taxon>
        <taxon>Phocaeicola</taxon>
    </lineage>
</organism>
<dbReference type="PROSITE" id="PS51257">
    <property type="entry name" value="PROKAR_LIPOPROTEIN"/>
    <property type="match status" value="1"/>
</dbReference>
<dbReference type="OrthoDB" id="9805634at2"/>
<comment type="caution">
    <text evidence="2">The sequence shown here is derived from an EMBL/GenBank/DDBJ whole genome shotgun (WGS) entry which is preliminary data.</text>
</comment>
<dbReference type="PATRIC" id="fig|1121098.3.peg.3384"/>
<evidence type="ECO:0000313" key="2">
    <source>
        <dbReference type="EMBL" id="EOA52686.1"/>
    </source>
</evidence>
<evidence type="ECO:0000259" key="1">
    <source>
        <dbReference type="Pfam" id="PF17127"/>
    </source>
</evidence>
<dbReference type="Gene3D" id="3.40.30.10">
    <property type="entry name" value="Glutaredoxin"/>
    <property type="match status" value="1"/>
</dbReference>
<dbReference type="SUPFAM" id="SSF52833">
    <property type="entry name" value="Thioredoxin-like"/>
    <property type="match status" value="1"/>
</dbReference>
<dbReference type="Pfam" id="PF17127">
    <property type="entry name" value="DUF5106"/>
    <property type="match status" value="1"/>
</dbReference>
<sequence length="314" mass="36091">MEIYRFAFIILLSSLLVSCGEKKQETGNADKAAEKKTPAFTLPEVPVMLQSVEDRLHFVVNHYWDKFDFKDTAYIHAPDITEQAMANYIDLLTRVPQVMADSCVTRTLENVSLEPKMLNYFVETLRKYLFDPNSPMRNEEIFEPVCRFVASYASADEAAQSRARYDLKLIDMNRVGSVAADFVYTLASGAQRRMHDLRSPYTLLLFYNPDCHGCAEVLAHMKSSPVLTDAGIMKQVSILAFYPDEEYEVWKNHRDVIPSGWINGYDKELTVLDRELYDLKAMPTLYLLDKDKKVLLKDAPVEQVEQYLAHLFGR</sequence>
<dbReference type="AlphaFoldDB" id="U6RAC1"/>
<dbReference type="InterPro" id="IPR033395">
    <property type="entry name" value="DUF5106"/>
</dbReference>
<name>U6RAC1_9BACT</name>
<dbReference type="InterPro" id="IPR036249">
    <property type="entry name" value="Thioredoxin-like_sf"/>
</dbReference>
<dbReference type="HOGENOM" id="CLU_072057_0_0_10"/>
<evidence type="ECO:0000313" key="3">
    <source>
        <dbReference type="Proteomes" id="UP000017831"/>
    </source>
</evidence>
<keyword evidence="3" id="KW-1185">Reference proteome</keyword>
<protein>
    <recommendedName>
        <fullName evidence="1">DUF5106 domain-containing protein</fullName>
    </recommendedName>
</protein>
<dbReference type="Proteomes" id="UP000017831">
    <property type="component" value="Unassembled WGS sequence"/>
</dbReference>
<dbReference type="EMBL" id="AQHY01000039">
    <property type="protein sequence ID" value="EOA52686.1"/>
    <property type="molecule type" value="Genomic_DNA"/>
</dbReference>
<gene>
    <name evidence="2" type="ORF">HMPREF1534_03337</name>
</gene>